<dbReference type="InterPro" id="IPR010987">
    <property type="entry name" value="Glutathione-S-Trfase_C-like"/>
</dbReference>
<dbReference type="SFLD" id="SFLDG00358">
    <property type="entry name" value="Main_(cytGST)"/>
    <property type="match status" value="1"/>
</dbReference>
<evidence type="ECO:0000259" key="2">
    <source>
        <dbReference type="PROSITE" id="PS50405"/>
    </source>
</evidence>
<evidence type="ECO:0008006" key="5">
    <source>
        <dbReference type="Google" id="ProtNLM"/>
    </source>
</evidence>
<sequence length="203" mass="22279">MYTLYLSKGSSAISVQILLEEIGARYEIEEVSIADGDNAKPAYLAVNPKGRIPALLTPEGVLTENTAIIAYLAQAHASAGLMPDTAFAFAKAQALNAYIATTAHVAFAHLKRGARWADDPEAHTSMIEKVPDNIRECARIIEEHYIAGPWALGDEYSFCDPYLFLMQKWMQATGVDITEFPKLMAHRDLMLARPAVKAALARQ</sequence>
<dbReference type="STRING" id="1514904.SU32_13940"/>
<dbReference type="PANTHER" id="PTHR44051">
    <property type="entry name" value="GLUTATHIONE S-TRANSFERASE-RELATED"/>
    <property type="match status" value="1"/>
</dbReference>
<dbReference type="InterPro" id="IPR036249">
    <property type="entry name" value="Thioredoxin-like_sf"/>
</dbReference>
<evidence type="ECO:0000313" key="4">
    <source>
        <dbReference type="Proteomes" id="UP000038011"/>
    </source>
</evidence>
<evidence type="ECO:0000313" key="3">
    <source>
        <dbReference type="EMBL" id="KPB00433.1"/>
    </source>
</evidence>
<dbReference type="Proteomes" id="UP000038011">
    <property type="component" value="Unassembled WGS sequence"/>
</dbReference>
<feature type="domain" description="GST N-terminal" evidence="1">
    <location>
        <begin position="1"/>
        <end position="80"/>
    </location>
</feature>
<dbReference type="InterPro" id="IPR040079">
    <property type="entry name" value="Glutathione_S-Trfase"/>
</dbReference>
<dbReference type="InterPro" id="IPR036282">
    <property type="entry name" value="Glutathione-S-Trfase_C_sf"/>
</dbReference>
<dbReference type="OrthoDB" id="7583243at2"/>
<reference evidence="3 4" key="1">
    <citation type="submission" date="2015-01" db="EMBL/GenBank/DDBJ databases">
        <title>Ahrensia donghaiensis sp. nov., a novel dimethylsulphoniopropionate-cleavage bacterium isolated from seawater and emended descriptions of the genus Ahrensia and Ahrensia kielensis.</title>
        <authorList>
            <person name="Liu J."/>
        </authorList>
    </citation>
    <scope>NUCLEOTIDE SEQUENCE [LARGE SCALE GENOMIC DNA]</scope>
    <source>
        <strain evidence="3 4">LZD062</strain>
    </source>
</reference>
<dbReference type="SUPFAM" id="SSF52833">
    <property type="entry name" value="Thioredoxin-like"/>
    <property type="match status" value="1"/>
</dbReference>
<dbReference type="CDD" id="cd03188">
    <property type="entry name" value="GST_C_Beta"/>
    <property type="match status" value="1"/>
</dbReference>
<dbReference type="PATRIC" id="fig|1514904.3.peg.1922"/>
<dbReference type="InterPro" id="IPR004045">
    <property type="entry name" value="Glutathione_S-Trfase_N"/>
</dbReference>
<proteinExistence type="predicted"/>
<evidence type="ECO:0000259" key="1">
    <source>
        <dbReference type="PROSITE" id="PS50404"/>
    </source>
</evidence>
<dbReference type="Gene3D" id="1.20.1050.10">
    <property type="match status" value="1"/>
</dbReference>
<dbReference type="EMBL" id="JXMU01000022">
    <property type="protein sequence ID" value="KPB00433.1"/>
    <property type="molecule type" value="Genomic_DNA"/>
</dbReference>
<dbReference type="CDD" id="cd03057">
    <property type="entry name" value="GST_N_Beta"/>
    <property type="match status" value="1"/>
</dbReference>
<dbReference type="RefSeq" id="WP_053999986.1">
    <property type="nucleotide sequence ID" value="NZ_JXMU01000022.1"/>
</dbReference>
<name>A0A0M9GLC3_9HYPH</name>
<dbReference type="SFLD" id="SFLDG01150">
    <property type="entry name" value="Main.1:_Beta-like"/>
    <property type="match status" value="1"/>
</dbReference>
<feature type="domain" description="GST C-terminal" evidence="2">
    <location>
        <begin position="85"/>
        <end position="203"/>
    </location>
</feature>
<keyword evidence="4" id="KW-1185">Reference proteome</keyword>
<dbReference type="PANTHER" id="PTHR44051:SF8">
    <property type="entry name" value="GLUTATHIONE S-TRANSFERASE GSTA"/>
    <property type="match status" value="1"/>
</dbReference>
<organism evidence="3 4">
    <name type="scientific">Ahrensia marina</name>
    <dbReference type="NCBI Taxonomy" id="1514904"/>
    <lineage>
        <taxon>Bacteria</taxon>
        <taxon>Pseudomonadati</taxon>
        <taxon>Pseudomonadota</taxon>
        <taxon>Alphaproteobacteria</taxon>
        <taxon>Hyphomicrobiales</taxon>
        <taxon>Ahrensiaceae</taxon>
        <taxon>Ahrensia</taxon>
    </lineage>
</organism>
<dbReference type="PROSITE" id="PS50404">
    <property type="entry name" value="GST_NTER"/>
    <property type="match status" value="1"/>
</dbReference>
<dbReference type="AlphaFoldDB" id="A0A0M9GLC3"/>
<protein>
    <recommendedName>
        <fullName evidence="5">Glutathione S-transferase</fullName>
    </recommendedName>
</protein>
<dbReference type="SUPFAM" id="SSF47616">
    <property type="entry name" value="GST C-terminal domain-like"/>
    <property type="match status" value="1"/>
</dbReference>
<comment type="caution">
    <text evidence="3">The sequence shown here is derived from an EMBL/GenBank/DDBJ whole genome shotgun (WGS) entry which is preliminary data.</text>
</comment>
<accession>A0A0M9GLC3</accession>
<dbReference type="Pfam" id="PF02798">
    <property type="entry name" value="GST_N"/>
    <property type="match status" value="1"/>
</dbReference>
<dbReference type="SFLD" id="SFLDS00019">
    <property type="entry name" value="Glutathione_Transferase_(cytos"/>
    <property type="match status" value="1"/>
</dbReference>
<dbReference type="Gene3D" id="3.40.30.10">
    <property type="entry name" value="Glutaredoxin"/>
    <property type="match status" value="1"/>
</dbReference>
<dbReference type="PROSITE" id="PS50405">
    <property type="entry name" value="GST_CTER"/>
    <property type="match status" value="1"/>
</dbReference>
<gene>
    <name evidence="3" type="ORF">SU32_13940</name>
</gene>